<comment type="subcellular location">
    <subcellularLocation>
        <location evidence="3">Nucleus</location>
    </subcellularLocation>
</comment>
<evidence type="ECO:0000256" key="1">
    <source>
        <dbReference type="ARBA" id="ARBA00000185"/>
    </source>
</evidence>
<evidence type="ECO:0000313" key="16">
    <source>
        <dbReference type="Proteomes" id="UP000728032"/>
    </source>
</evidence>
<evidence type="ECO:0000256" key="2">
    <source>
        <dbReference type="ARBA" id="ARBA00001946"/>
    </source>
</evidence>
<dbReference type="Pfam" id="PF04406">
    <property type="entry name" value="TP6A_N"/>
    <property type="match status" value="1"/>
</dbReference>
<dbReference type="PANTHER" id="PTHR10848:SF0">
    <property type="entry name" value="MEIOTIC RECOMBINATION PROTEIN SPO11"/>
    <property type="match status" value="1"/>
</dbReference>
<evidence type="ECO:0000259" key="14">
    <source>
        <dbReference type="Pfam" id="PF21180"/>
    </source>
</evidence>
<evidence type="ECO:0000256" key="7">
    <source>
        <dbReference type="ARBA" id="ARBA00022842"/>
    </source>
</evidence>
<name>A0A7R9MEU0_9ACAR</name>
<keyword evidence="7" id="KW-0460">Magnesium</keyword>
<dbReference type="Gene3D" id="3.40.1360.10">
    <property type="match status" value="1"/>
</dbReference>
<organism evidence="15">
    <name type="scientific">Oppiella nova</name>
    <dbReference type="NCBI Taxonomy" id="334625"/>
    <lineage>
        <taxon>Eukaryota</taxon>
        <taxon>Metazoa</taxon>
        <taxon>Ecdysozoa</taxon>
        <taxon>Arthropoda</taxon>
        <taxon>Chelicerata</taxon>
        <taxon>Arachnida</taxon>
        <taxon>Acari</taxon>
        <taxon>Acariformes</taxon>
        <taxon>Sarcoptiformes</taxon>
        <taxon>Oribatida</taxon>
        <taxon>Brachypylina</taxon>
        <taxon>Oppioidea</taxon>
        <taxon>Oppiidae</taxon>
        <taxon>Oppiella</taxon>
    </lineage>
</organism>
<dbReference type="Proteomes" id="UP000728032">
    <property type="component" value="Unassembled WGS sequence"/>
</dbReference>
<keyword evidence="16" id="KW-1185">Reference proteome</keyword>
<comment type="catalytic activity">
    <reaction evidence="1 12">
        <text>ATP-dependent breakage, passage and rejoining of double-stranded DNA.</text>
        <dbReference type="EC" id="5.6.2.2"/>
    </reaction>
</comment>
<dbReference type="PRINTS" id="PR01551">
    <property type="entry name" value="SPO11HOMOLOG"/>
</dbReference>
<accession>A0A7R9MEU0</accession>
<dbReference type="SUPFAM" id="SSF56726">
    <property type="entry name" value="DNA topoisomerase IV, alpha subunit"/>
    <property type="match status" value="1"/>
</dbReference>
<dbReference type="GO" id="GO:0042138">
    <property type="term" value="P:meiotic DNA double-strand break formation"/>
    <property type="evidence" value="ECO:0007669"/>
    <property type="project" value="InterPro"/>
</dbReference>
<dbReference type="GO" id="GO:0000228">
    <property type="term" value="C:nuclear chromosome"/>
    <property type="evidence" value="ECO:0007669"/>
    <property type="project" value="TreeGrafter"/>
</dbReference>
<evidence type="ECO:0000259" key="13">
    <source>
        <dbReference type="Pfam" id="PF04406"/>
    </source>
</evidence>
<dbReference type="InterPro" id="IPR002815">
    <property type="entry name" value="Spo11/TopoVI_A"/>
</dbReference>
<dbReference type="GO" id="GO:0000706">
    <property type="term" value="P:meiotic DNA double-strand break processing"/>
    <property type="evidence" value="ECO:0007669"/>
    <property type="project" value="TreeGrafter"/>
</dbReference>
<evidence type="ECO:0000256" key="10">
    <source>
        <dbReference type="ARBA" id="ARBA00023235"/>
    </source>
</evidence>
<dbReference type="AlphaFoldDB" id="A0A7R9MEU0"/>
<evidence type="ECO:0000256" key="8">
    <source>
        <dbReference type="ARBA" id="ARBA00023029"/>
    </source>
</evidence>
<evidence type="ECO:0000256" key="3">
    <source>
        <dbReference type="ARBA" id="ARBA00004123"/>
    </source>
</evidence>
<comment type="similarity">
    <text evidence="4 12">Belongs to the TOP6A family.</text>
</comment>
<reference evidence="15" key="1">
    <citation type="submission" date="2020-11" db="EMBL/GenBank/DDBJ databases">
        <authorList>
            <person name="Tran Van P."/>
        </authorList>
    </citation>
    <scope>NUCLEOTIDE SEQUENCE</scope>
</reference>
<keyword evidence="11" id="KW-0539">Nucleus</keyword>
<dbReference type="PANTHER" id="PTHR10848">
    <property type="entry name" value="MEIOTIC RECOMBINATION PROTEIN SPO11"/>
    <property type="match status" value="1"/>
</dbReference>
<dbReference type="OrthoDB" id="5377392at2759"/>
<feature type="domain" description="Spo11/DNA topoisomerase VI subunit A N-terminal" evidence="13">
    <location>
        <begin position="270"/>
        <end position="328"/>
    </location>
</feature>
<dbReference type="GO" id="GO:0003677">
    <property type="term" value="F:DNA binding"/>
    <property type="evidence" value="ECO:0007669"/>
    <property type="project" value="UniProtKB-UniRule"/>
</dbReference>
<protein>
    <recommendedName>
        <fullName evidence="5">DNA topoisomerase (ATP-hydrolyzing)</fullName>
        <ecNumber evidence="5">5.6.2.2</ecNumber>
    </recommendedName>
</protein>
<dbReference type="GO" id="GO:0007131">
    <property type="term" value="P:reciprocal meiotic recombination"/>
    <property type="evidence" value="ECO:0007669"/>
    <property type="project" value="TreeGrafter"/>
</dbReference>
<proteinExistence type="inferred from homology"/>
<evidence type="ECO:0000256" key="6">
    <source>
        <dbReference type="ARBA" id="ARBA00022723"/>
    </source>
</evidence>
<evidence type="ECO:0000256" key="12">
    <source>
        <dbReference type="PROSITE-ProRule" id="PRU01385"/>
    </source>
</evidence>
<dbReference type="InterPro" id="IPR013049">
    <property type="entry name" value="Spo11/TopoVI_A_N"/>
</dbReference>
<keyword evidence="9 12" id="KW-0238">DNA-binding</keyword>
<dbReference type="EMBL" id="CAJPVJ010016076">
    <property type="protein sequence ID" value="CAG2176077.1"/>
    <property type="molecule type" value="Genomic_DNA"/>
</dbReference>
<dbReference type="Gene3D" id="1.10.10.10">
    <property type="entry name" value="Winged helix-like DNA-binding domain superfamily/Winged helix DNA-binding domain"/>
    <property type="match status" value="1"/>
</dbReference>
<keyword evidence="6" id="KW-0479">Metal-binding</keyword>
<dbReference type="InterPro" id="IPR034136">
    <property type="entry name" value="TOPRIM_Topo6A/Spo11"/>
</dbReference>
<keyword evidence="10 12" id="KW-0413">Isomerase</keyword>
<dbReference type="InterPro" id="IPR036388">
    <property type="entry name" value="WH-like_DNA-bd_sf"/>
</dbReference>
<feature type="active site" description="O-(5'-phospho-DNA)-tyrosine intermediate" evidence="12">
    <location>
        <position position="295"/>
    </location>
</feature>
<dbReference type="InterPro" id="IPR013048">
    <property type="entry name" value="Meiotic_Spo11"/>
</dbReference>
<sequence>MYWTRGHCQQTRCADSGHSWRWLTDPQPHHFQHQCNPFQETIAFDGFIFKYDNHFLDELRQLSTELMVYSTDESRLKSRVFGNAMTLRTIECEKRQLIEKIDAFAKTIDHFLSLKTPNASNATAAANESSQAFTQHTNGNLTSAHVIAETNGGHSTHTQTTPPEPHSRHAFTHEIPIFIQQFIESINREDYRFSQINDISSSDNISTSTQSQDFESTAEPTMSQLEPNCDTLQIVNRHKWANTDYKLGTGITLKVMPRNKVRTQTKRQKQLKFVLEKIKSLIANDIYCTKRDLYYQNVMLFDSSQRVVDEIIDDLACSLRVSRIKLNIASSTRGLVFGHLKFQNTNGVLTDCLSSPNGIAIPNDTERLSRMQSNAIFVLIVEKDATFQQLIHLEIHRKYPLIMVTGHGYPDMNTRAFIHILWNSFEIPVFGLVDGDAHGLEILCTFRHGSLALSYESPNLVVPAIKWIGILPTDIIDYKLSPSVQIPLKENDKKKIQDLKNRQYMKENIQWTRQLNLLLRIGKKVEIQSLAEHSATFLLDIYLPSKIRYGKWI</sequence>
<dbReference type="CDD" id="cd00223">
    <property type="entry name" value="TOPRIM_TopoIIB_SPO"/>
    <property type="match status" value="1"/>
</dbReference>
<dbReference type="PROSITE" id="PS52041">
    <property type="entry name" value="TOPO_IIB"/>
    <property type="match status" value="1"/>
</dbReference>
<dbReference type="PRINTS" id="PR01550">
    <property type="entry name" value="TOP6AFAMILY"/>
</dbReference>
<evidence type="ECO:0000256" key="9">
    <source>
        <dbReference type="ARBA" id="ARBA00023125"/>
    </source>
</evidence>
<evidence type="ECO:0000256" key="4">
    <source>
        <dbReference type="ARBA" id="ARBA00006559"/>
    </source>
</evidence>
<comment type="cofactor">
    <cofactor evidence="2">
        <name>Mg(2+)</name>
        <dbReference type="ChEBI" id="CHEBI:18420"/>
    </cofactor>
</comment>
<dbReference type="Pfam" id="PF21180">
    <property type="entry name" value="TOP6A-Spo11_Toprim"/>
    <property type="match status" value="1"/>
</dbReference>
<gene>
    <name evidence="15" type="ORF">ONB1V03_LOCUS15511</name>
</gene>
<evidence type="ECO:0000313" key="15">
    <source>
        <dbReference type="EMBL" id="CAD7658891.1"/>
    </source>
</evidence>
<dbReference type="GO" id="GO:0003918">
    <property type="term" value="F:DNA topoisomerase type II (double strand cut, ATP-hydrolyzing) activity"/>
    <property type="evidence" value="ECO:0007669"/>
    <property type="project" value="UniProtKB-UniRule"/>
</dbReference>
<dbReference type="GO" id="GO:0046872">
    <property type="term" value="F:metal ion binding"/>
    <property type="evidence" value="ECO:0007669"/>
    <property type="project" value="UniProtKB-KW"/>
</dbReference>
<dbReference type="EC" id="5.6.2.2" evidence="5"/>
<evidence type="ECO:0000256" key="11">
    <source>
        <dbReference type="ARBA" id="ARBA00023242"/>
    </source>
</evidence>
<feature type="domain" description="Topoisomerase 6 subunit A/Spo11 TOPRIM" evidence="14">
    <location>
        <begin position="377"/>
        <end position="547"/>
    </location>
</feature>
<dbReference type="GO" id="GO:0005524">
    <property type="term" value="F:ATP binding"/>
    <property type="evidence" value="ECO:0007669"/>
    <property type="project" value="InterPro"/>
</dbReference>
<evidence type="ECO:0000256" key="5">
    <source>
        <dbReference type="ARBA" id="ARBA00012895"/>
    </source>
</evidence>
<dbReference type="InterPro" id="IPR036078">
    <property type="entry name" value="Spo11/TopoVI_A_sf"/>
</dbReference>
<dbReference type="EMBL" id="OC930901">
    <property type="protein sequence ID" value="CAD7658891.1"/>
    <property type="molecule type" value="Genomic_DNA"/>
</dbReference>
<keyword evidence="8 12" id="KW-0799">Topoisomerase</keyword>